<gene>
    <name evidence="2" type="ORF">GTHE00462_LOCUS19424</name>
</gene>
<proteinExistence type="predicted"/>
<dbReference type="GO" id="GO:0010212">
    <property type="term" value="P:response to ionizing radiation"/>
    <property type="evidence" value="ECO:0007669"/>
    <property type="project" value="TreeGrafter"/>
</dbReference>
<dbReference type="InterPro" id="IPR051231">
    <property type="entry name" value="SOSS-B"/>
</dbReference>
<sequence length="182" mass="19972">MAASPSAVKQHVPLPANSVGLHSPMDKALFQKYIYATSWKEPIADKQWKKLATIKPGDKIINTLFIVLEKVKTTGTKEGNTVHHIVIADNTAKMNASLFDAYGELVQPGDIIRLTGGFCSAYQHVSTLYAGKLGKIERLGEFCFPFTDKQDGSDNISKMQWQSIGNDQWIPKPPGSSQSPVP</sequence>
<evidence type="ECO:0008006" key="3">
    <source>
        <dbReference type="Google" id="ProtNLM"/>
    </source>
</evidence>
<organism evidence="2">
    <name type="scientific">Guillardia theta</name>
    <name type="common">Cryptophyte</name>
    <name type="synonym">Cryptomonas phi</name>
    <dbReference type="NCBI Taxonomy" id="55529"/>
    <lineage>
        <taxon>Eukaryota</taxon>
        <taxon>Cryptophyceae</taxon>
        <taxon>Pyrenomonadales</taxon>
        <taxon>Geminigeraceae</taxon>
        <taxon>Guillardia</taxon>
    </lineage>
</organism>
<dbReference type="PANTHER" id="PTHR13356:SF0">
    <property type="entry name" value="SOSS COMPLEX SUBUNIT B HOMOLOG"/>
    <property type="match status" value="1"/>
</dbReference>
<evidence type="ECO:0000313" key="2">
    <source>
        <dbReference type="EMBL" id="CAE2307489.1"/>
    </source>
</evidence>
<keyword evidence="1" id="KW-0238">DNA-binding</keyword>
<dbReference type="PANTHER" id="PTHR13356">
    <property type="entry name" value="OB FOLD NUCLEIC ACID BINDING PROTEIN-RELATED"/>
    <property type="match status" value="1"/>
</dbReference>
<dbReference type="GO" id="GO:0003677">
    <property type="term" value="F:DNA binding"/>
    <property type="evidence" value="ECO:0007669"/>
    <property type="project" value="UniProtKB-KW"/>
</dbReference>
<dbReference type="GO" id="GO:0070876">
    <property type="term" value="C:SOSS complex"/>
    <property type="evidence" value="ECO:0007669"/>
    <property type="project" value="TreeGrafter"/>
</dbReference>
<dbReference type="SUPFAM" id="SSF50249">
    <property type="entry name" value="Nucleic acid-binding proteins"/>
    <property type="match status" value="1"/>
</dbReference>
<reference evidence="2" key="1">
    <citation type="submission" date="2021-01" db="EMBL/GenBank/DDBJ databases">
        <authorList>
            <person name="Corre E."/>
            <person name="Pelletier E."/>
            <person name="Niang G."/>
            <person name="Scheremetjew M."/>
            <person name="Finn R."/>
            <person name="Kale V."/>
            <person name="Holt S."/>
            <person name="Cochrane G."/>
            <person name="Meng A."/>
            <person name="Brown T."/>
            <person name="Cohen L."/>
        </authorList>
    </citation>
    <scope>NUCLEOTIDE SEQUENCE</scope>
    <source>
        <strain evidence="2">CCMP 2712</strain>
    </source>
</reference>
<dbReference type="AlphaFoldDB" id="A0A7S4KXA4"/>
<dbReference type="InterPro" id="IPR012340">
    <property type="entry name" value="NA-bd_OB-fold"/>
</dbReference>
<name>A0A7S4KXA4_GUITH</name>
<protein>
    <recommendedName>
        <fullName evidence="3">OB domain-containing protein</fullName>
    </recommendedName>
</protein>
<dbReference type="EMBL" id="HBKN01024946">
    <property type="protein sequence ID" value="CAE2307489.1"/>
    <property type="molecule type" value="Transcribed_RNA"/>
</dbReference>
<dbReference type="GO" id="GO:0000724">
    <property type="term" value="P:double-strand break repair via homologous recombination"/>
    <property type="evidence" value="ECO:0007669"/>
    <property type="project" value="TreeGrafter"/>
</dbReference>
<evidence type="ECO:0000256" key="1">
    <source>
        <dbReference type="ARBA" id="ARBA00023125"/>
    </source>
</evidence>
<dbReference type="Gene3D" id="2.40.50.140">
    <property type="entry name" value="Nucleic acid-binding proteins"/>
    <property type="match status" value="1"/>
</dbReference>
<accession>A0A7S4KXA4</accession>
<dbReference type="GO" id="GO:0044818">
    <property type="term" value="P:mitotic G2/M transition checkpoint"/>
    <property type="evidence" value="ECO:0007669"/>
    <property type="project" value="TreeGrafter"/>
</dbReference>